<sequence>MRLYANFSFVRQDKTLTYSELTLWPTGTAPAPEYSGEVERLEVLASFDPDSLQGDEELARIARFAAHLCDAPSASVSLVEAARQRFIASEGFEETETPRSTSFCATTMLGSEIFEVLDASVDQRFRDYALVTGASHLRYYVGAPLISREGASLGALCVTDTKAHSEPLTDVQREGLRVLAEAVMRRIETHREAGRTMAEIKLSAARVQFVLDSVPDIAWSAAPGGYFDYFNARWEKTTGLPRPQNVEDWRNVIHPDEYERTRAKFMAAVEKSEPFEDEWRMKQADGGYRYVLSRAVPSTHDPETARWYGTLTDIDDTYRISQERELLAGELAHRIKNIFSVIIGLITLHSQGDATQKAFGEILADNVRALSRAQDFALHIGDQSEENLQSLLAILMAPYGIPGSSAVTISGDDVPTGRRAATPLALTFHELATNSAKYGALSVANGKLSISIKRSADAVTIVWRESGGPQTKAPEDTGFGSRLIRMSIQNQLGGSIEHDWRSEGLHAELVLPLERLAQ</sequence>
<evidence type="ECO:0000256" key="1">
    <source>
        <dbReference type="ARBA" id="ARBA00000085"/>
    </source>
</evidence>
<dbReference type="PANTHER" id="PTHR41523:SF8">
    <property type="entry name" value="ETHYLENE RESPONSE SENSOR PROTEIN"/>
    <property type="match status" value="1"/>
</dbReference>
<dbReference type="EC" id="2.7.13.3" evidence="2"/>
<dbReference type="Proteomes" id="UP001138681">
    <property type="component" value="Unassembled WGS sequence"/>
</dbReference>
<dbReference type="InterPro" id="IPR013655">
    <property type="entry name" value="PAS_fold_3"/>
</dbReference>
<accession>A0A9X1F4T8</accession>
<evidence type="ECO:0000313" key="10">
    <source>
        <dbReference type="Proteomes" id="UP001138681"/>
    </source>
</evidence>
<reference evidence="9" key="1">
    <citation type="submission" date="2021-04" db="EMBL/GenBank/DDBJ databases">
        <authorList>
            <person name="Pira H."/>
            <person name="Risdian C."/>
            <person name="Wink J."/>
        </authorList>
    </citation>
    <scope>NUCLEOTIDE SEQUENCE</scope>
    <source>
        <strain evidence="9">WH158</strain>
    </source>
</reference>
<dbReference type="SMART" id="SM00911">
    <property type="entry name" value="HWE_HK"/>
    <property type="match status" value="1"/>
</dbReference>
<comment type="caution">
    <text evidence="9">The sequence shown here is derived from an EMBL/GenBank/DDBJ whole genome shotgun (WGS) entry which is preliminary data.</text>
</comment>
<keyword evidence="6" id="KW-0418">Kinase</keyword>
<dbReference type="GO" id="GO:0004673">
    <property type="term" value="F:protein histidine kinase activity"/>
    <property type="evidence" value="ECO:0007669"/>
    <property type="project" value="UniProtKB-EC"/>
</dbReference>
<dbReference type="InterPro" id="IPR003018">
    <property type="entry name" value="GAF"/>
</dbReference>
<comment type="catalytic activity">
    <reaction evidence="1">
        <text>ATP + protein L-histidine = ADP + protein N-phospho-L-histidine.</text>
        <dbReference type="EC" id="2.7.13.3"/>
    </reaction>
</comment>
<evidence type="ECO:0000256" key="4">
    <source>
        <dbReference type="ARBA" id="ARBA00022679"/>
    </source>
</evidence>
<dbReference type="NCBIfam" id="TIGR00229">
    <property type="entry name" value="sensory_box"/>
    <property type="match status" value="1"/>
</dbReference>
<organism evidence="9 10">
    <name type="scientific">Erythrobacter crassostreae</name>
    <dbReference type="NCBI Taxonomy" id="2828328"/>
    <lineage>
        <taxon>Bacteria</taxon>
        <taxon>Pseudomonadati</taxon>
        <taxon>Pseudomonadota</taxon>
        <taxon>Alphaproteobacteria</taxon>
        <taxon>Sphingomonadales</taxon>
        <taxon>Erythrobacteraceae</taxon>
        <taxon>Erythrobacter/Porphyrobacter group</taxon>
        <taxon>Erythrobacter</taxon>
    </lineage>
</organism>
<keyword evidence="7" id="KW-0067">ATP-binding</keyword>
<dbReference type="InterPro" id="IPR000014">
    <property type="entry name" value="PAS"/>
</dbReference>
<evidence type="ECO:0000256" key="7">
    <source>
        <dbReference type="ARBA" id="ARBA00022840"/>
    </source>
</evidence>
<dbReference type="EMBL" id="JAGSPC010000001">
    <property type="protein sequence ID" value="MBV7258815.1"/>
    <property type="molecule type" value="Genomic_DNA"/>
</dbReference>
<feature type="domain" description="PAS" evidence="8">
    <location>
        <begin position="203"/>
        <end position="272"/>
    </location>
</feature>
<dbReference type="GO" id="GO:0005524">
    <property type="term" value="F:ATP binding"/>
    <property type="evidence" value="ECO:0007669"/>
    <property type="project" value="UniProtKB-KW"/>
</dbReference>
<keyword evidence="5" id="KW-0547">Nucleotide-binding</keyword>
<protein>
    <recommendedName>
        <fullName evidence="2">histidine kinase</fullName>
        <ecNumber evidence="2">2.7.13.3</ecNumber>
    </recommendedName>
</protein>
<dbReference type="SMART" id="SM00091">
    <property type="entry name" value="PAS"/>
    <property type="match status" value="1"/>
</dbReference>
<evidence type="ECO:0000256" key="6">
    <source>
        <dbReference type="ARBA" id="ARBA00022777"/>
    </source>
</evidence>
<gene>
    <name evidence="9" type="ORF">KCG46_04385</name>
</gene>
<dbReference type="Pfam" id="PF07536">
    <property type="entry name" value="HWE_HK"/>
    <property type="match status" value="1"/>
</dbReference>
<keyword evidence="4" id="KW-0808">Transferase</keyword>
<dbReference type="PROSITE" id="PS50112">
    <property type="entry name" value="PAS"/>
    <property type="match status" value="1"/>
</dbReference>
<dbReference type="FunFam" id="3.30.450.20:FF:000099">
    <property type="entry name" value="Sensory box sensor histidine kinase"/>
    <property type="match status" value="1"/>
</dbReference>
<dbReference type="Pfam" id="PF01590">
    <property type="entry name" value="GAF"/>
    <property type="match status" value="1"/>
</dbReference>
<keyword evidence="10" id="KW-1185">Reference proteome</keyword>
<evidence type="ECO:0000313" key="9">
    <source>
        <dbReference type="EMBL" id="MBV7258815.1"/>
    </source>
</evidence>
<dbReference type="InterPro" id="IPR011102">
    <property type="entry name" value="Sig_transdc_His_kinase_HWE"/>
</dbReference>
<name>A0A9X1F4T8_9SPHN</name>
<evidence type="ECO:0000259" key="8">
    <source>
        <dbReference type="PROSITE" id="PS50112"/>
    </source>
</evidence>
<keyword evidence="3" id="KW-0597">Phosphoprotein</keyword>
<dbReference type="Pfam" id="PF08447">
    <property type="entry name" value="PAS_3"/>
    <property type="match status" value="1"/>
</dbReference>
<evidence type="ECO:0000256" key="3">
    <source>
        <dbReference type="ARBA" id="ARBA00022553"/>
    </source>
</evidence>
<proteinExistence type="predicted"/>
<dbReference type="AlphaFoldDB" id="A0A9X1F4T8"/>
<evidence type="ECO:0000256" key="2">
    <source>
        <dbReference type="ARBA" id="ARBA00012438"/>
    </source>
</evidence>
<evidence type="ECO:0000256" key="5">
    <source>
        <dbReference type="ARBA" id="ARBA00022741"/>
    </source>
</evidence>
<dbReference type="CDD" id="cd00130">
    <property type="entry name" value="PAS"/>
    <property type="match status" value="1"/>
</dbReference>
<dbReference type="PANTHER" id="PTHR41523">
    <property type="entry name" value="TWO-COMPONENT SYSTEM SENSOR PROTEIN"/>
    <property type="match status" value="1"/>
</dbReference>